<protein>
    <submittedName>
        <fullName evidence="1">Uncharacterized protein</fullName>
    </submittedName>
</protein>
<keyword evidence="2" id="KW-1185">Reference proteome</keyword>
<dbReference type="EMBL" id="LUTY01002605">
    <property type="protein sequence ID" value="OAD19938.1"/>
    <property type="molecule type" value="Genomic_DNA"/>
</dbReference>
<organism evidence="1 2">
    <name type="scientific">Candidatus Thiomargarita nelsonii</name>
    <dbReference type="NCBI Taxonomy" id="1003181"/>
    <lineage>
        <taxon>Bacteria</taxon>
        <taxon>Pseudomonadati</taxon>
        <taxon>Pseudomonadota</taxon>
        <taxon>Gammaproteobacteria</taxon>
        <taxon>Thiotrichales</taxon>
        <taxon>Thiotrichaceae</taxon>
        <taxon>Thiomargarita</taxon>
    </lineage>
</organism>
<name>A0A176RW56_9GAMM</name>
<dbReference type="Proteomes" id="UP000076962">
    <property type="component" value="Unassembled WGS sequence"/>
</dbReference>
<feature type="non-terminal residue" evidence="1">
    <location>
        <position position="1"/>
    </location>
</feature>
<proteinExistence type="predicted"/>
<comment type="caution">
    <text evidence="1">The sequence shown here is derived from an EMBL/GenBank/DDBJ whole genome shotgun (WGS) entry which is preliminary data.</text>
</comment>
<accession>A0A176RW56</accession>
<sequence>EAKDYLPHMYGAVNYIVIDEVRKLPLKVSDIYKKLTS</sequence>
<evidence type="ECO:0000313" key="1">
    <source>
        <dbReference type="EMBL" id="OAD19938.1"/>
    </source>
</evidence>
<reference evidence="1 2" key="1">
    <citation type="submission" date="2016-05" db="EMBL/GenBank/DDBJ databases">
        <title>Single-cell genome of chain-forming Candidatus Thiomargarita nelsonii and comparison to other large sulfur-oxidizing bacteria.</title>
        <authorList>
            <person name="Winkel M."/>
            <person name="Salman V."/>
            <person name="Woyke T."/>
            <person name="Schulz-Vogt H."/>
            <person name="Richter M."/>
            <person name="Flood B."/>
            <person name="Bailey J."/>
            <person name="Amann R."/>
            <person name="Mussmann M."/>
        </authorList>
    </citation>
    <scope>NUCLEOTIDE SEQUENCE [LARGE SCALE GENOMIC DNA]</scope>
    <source>
        <strain evidence="1 2">THI036</strain>
    </source>
</reference>
<dbReference type="AlphaFoldDB" id="A0A176RW56"/>
<evidence type="ECO:0000313" key="2">
    <source>
        <dbReference type="Proteomes" id="UP000076962"/>
    </source>
</evidence>
<gene>
    <name evidence="1" type="ORF">THIOM_004389</name>
</gene>